<gene>
    <name evidence="2" type="ORF">GCM10011365_09340</name>
</gene>
<keyword evidence="3" id="KW-1185">Reference proteome</keyword>
<name>A0A917FLS7_9GAMM</name>
<reference evidence="2" key="1">
    <citation type="journal article" date="2014" name="Int. J. Syst. Evol. Microbiol.">
        <title>Complete genome sequence of Corynebacterium casei LMG S-19264T (=DSM 44701T), isolated from a smear-ripened cheese.</title>
        <authorList>
            <consortium name="US DOE Joint Genome Institute (JGI-PGF)"/>
            <person name="Walter F."/>
            <person name="Albersmeier A."/>
            <person name="Kalinowski J."/>
            <person name="Ruckert C."/>
        </authorList>
    </citation>
    <scope>NUCLEOTIDE SEQUENCE</scope>
    <source>
        <strain evidence="2">CGMCC 1.12181</strain>
    </source>
</reference>
<dbReference type="Gene3D" id="3.60.10.10">
    <property type="entry name" value="Endonuclease/exonuclease/phosphatase"/>
    <property type="match status" value="1"/>
</dbReference>
<dbReference type="InterPro" id="IPR051916">
    <property type="entry name" value="GPI-anchor_lipid_remodeler"/>
</dbReference>
<feature type="domain" description="Endonuclease/exonuclease/phosphatase" evidence="1">
    <location>
        <begin position="6"/>
        <end position="240"/>
    </location>
</feature>
<accession>A0A917FLS7</accession>
<dbReference type="PANTHER" id="PTHR14859:SF1">
    <property type="entry name" value="PGAP2-INTERACTING PROTEIN"/>
    <property type="match status" value="1"/>
</dbReference>
<sequence length="260" mass="29324">MIFKLVTYNIHRAIGLDRRFSPERIADIINTLNADIVMLQEVDYGVPRSNELDLAATLADMCDYPYQATGYNVSLKKGYYGNATLSRFPIVGETNIDLTVDNKKKRGCQHTLIDLDESRNERLMLDVFNLHLGLSAKERQKQAGILFKSPEFSNINPDYPCIVGGDFNDWRSLLRALFIIGRDFQCATDRTTIRGNEKAIKTYPSFSPRGGLDRVYYRGGLKALNAHRSKIKTAKIASDHLPIVVTFELMKNGESHNTSG</sequence>
<evidence type="ECO:0000259" key="1">
    <source>
        <dbReference type="Pfam" id="PF03372"/>
    </source>
</evidence>
<dbReference type="SUPFAM" id="SSF56219">
    <property type="entry name" value="DNase I-like"/>
    <property type="match status" value="1"/>
</dbReference>
<dbReference type="AlphaFoldDB" id="A0A917FLS7"/>
<dbReference type="Pfam" id="PF03372">
    <property type="entry name" value="Exo_endo_phos"/>
    <property type="match status" value="1"/>
</dbReference>
<dbReference type="EMBL" id="BMEO01000003">
    <property type="protein sequence ID" value="GGF90368.1"/>
    <property type="molecule type" value="Genomic_DNA"/>
</dbReference>
<dbReference type="PANTHER" id="PTHR14859">
    <property type="entry name" value="CALCOFLUOR WHITE HYPERSENSITIVE PROTEIN PRECURSOR"/>
    <property type="match status" value="1"/>
</dbReference>
<dbReference type="InterPro" id="IPR036691">
    <property type="entry name" value="Endo/exonu/phosph_ase_sf"/>
</dbReference>
<dbReference type="InterPro" id="IPR005135">
    <property type="entry name" value="Endo/exonuclease/phosphatase"/>
</dbReference>
<protein>
    <recommendedName>
        <fullName evidence="1">Endonuclease/exonuclease/phosphatase domain-containing protein</fullName>
    </recommendedName>
</protein>
<evidence type="ECO:0000313" key="2">
    <source>
        <dbReference type="EMBL" id="GGF90368.1"/>
    </source>
</evidence>
<reference evidence="2" key="2">
    <citation type="submission" date="2020-09" db="EMBL/GenBank/DDBJ databases">
        <authorList>
            <person name="Sun Q."/>
            <person name="Zhou Y."/>
        </authorList>
    </citation>
    <scope>NUCLEOTIDE SEQUENCE</scope>
    <source>
        <strain evidence="2">CGMCC 1.12181</strain>
    </source>
</reference>
<dbReference type="GO" id="GO:0003824">
    <property type="term" value="F:catalytic activity"/>
    <property type="evidence" value="ECO:0007669"/>
    <property type="project" value="InterPro"/>
</dbReference>
<dbReference type="Proteomes" id="UP000605253">
    <property type="component" value="Unassembled WGS sequence"/>
</dbReference>
<comment type="caution">
    <text evidence="2">The sequence shown here is derived from an EMBL/GenBank/DDBJ whole genome shotgun (WGS) entry which is preliminary data.</text>
</comment>
<dbReference type="GO" id="GO:0006506">
    <property type="term" value="P:GPI anchor biosynthetic process"/>
    <property type="evidence" value="ECO:0007669"/>
    <property type="project" value="TreeGrafter"/>
</dbReference>
<dbReference type="GO" id="GO:0016020">
    <property type="term" value="C:membrane"/>
    <property type="evidence" value="ECO:0007669"/>
    <property type="project" value="GOC"/>
</dbReference>
<evidence type="ECO:0000313" key="3">
    <source>
        <dbReference type="Proteomes" id="UP000605253"/>
    </source>
</evidence>
<proteinExistence type="predicted"/>
<organism evidence="2 3">
    <name type="scientific">Marinicella pacifica</name>
    <dbReference type="NCBI Taxonomy" id="1171543"/>
    <lineage>
        <taxon>Bacteria</taxon>
        <taxon>Pseudomonadati</taxon>
        <taxon>Pseudomonadota</taxon>
        <taxon>Gammaproteobacteria</taxon>
        <taxon>Lysobacterales</taxon>
        <taxon>Marinicellaceae</taxon>
        <taxon>Marinicella</taxon>
    </lineage>
</organism>
<dbReference type="RefSeq" id="WP_188364528.1">
    <property type="nucleotide sequence ID" value="NZ_BAABJF010000017.1"/>
</dbReference>